<accession>A0AAV0C7M3</accession>
<dbReference type="EMBL" id="CAMAPF010000015">
    <property type="protein sequence ID" value="CAH9068987.1"/>
    <property type="molecule type" value="Genomic_DNA"/>
</dbReference>
<protein>
    <recommendedName>
        <fullName evidence="1">F-box domain-containing protein</fullName>
    </recommendedName>
</protein>
<dbReference type="InterPro" id="IPR017451">
    <property type="entry name" value="F-box-assoc_interact_dom"/>
</dbReference>
<gene>
    <name evidence="2" type="ORF">CEPIT_LOCUS2942</name>
</gene>
<evidence type="ECO:0000313" key="2">
    <source>
        <dbReference type="EMBL" id="CAH9068987.1"/>
    </source>
</evidence>
<dbReference type="InterPro" id="IPR001810">
    <property type="entry name" value="F-box_dom"/>
</dbReference>
<dbReference type="PANTHER" id="PTHR31672">
    <property type="entry name" value="BNACNNG10540D PROTEIN"/>
    <property type="match status" value="1"/>
</dbReference>
<evidence type="ECO:0000259" key="1">
    <source>
        <dbReference type="PROSITE" id="PS50181"/>
    </source>
</evidence>
<dbReference type="NCBIfam" id="TIGR01640">
    <property type="entry name" value="F_box_assoc_1"/>
    <property type="match status" value="1"/>
</dbReference>
<dbReference type="PROSITE" id="PS50181">
    <property type="entry name" value="FBOX"/>
    <property type="match status" value="1"/>
</dbReference>
<dbReference type="InterPro" id="IPR036047">
    <property type="entry name" value="F-box-like_dom_sf"/>
</dbReference>
<dbReference type="Pfam" id="PF00646">
    <property type="entry name" value="F-box"/>
    <property type="match status" value="1"/>
</dbReference>
<feature type="domain" description="F-box" evidence="1">
    <location>
        <begin position="2"/>
        <end position="47"/>
    </location>
</feature>
<evidence type="ECO:0000313" key="3">
    <source>
        <dbReference type="Proteomes" id="UP001152523"/>
    </source>
</evidence>
<organism evidence="2 3">
    <name type="scientific">Cuscuta epithymum</name>
    <dbReference type="NCBI Taxonomy" id="186058"/>
    <lineage>
        <taxon>Eukaryota</taxon>
        <taxon>Viridiplantae</taxon>
        <taxon>Streptophyta</taxon>
        <taxon>Embryophyta</taxon>
        <taxon>Tracheophyta</taxon>
        <taxon>Spermatophyta</taxon>
        <taxon>Magnoliopsida</taxon>
        <taxon>eudicotyledons</taxon>
        <taxon>Gunneridae</taxon>
        <taxon>Pentapetalae</taxon>
        <taxon>asterids</taxon>
        <taxon>lamiids</taxon>
        <taxon>Solanales</taxon>
        <taxon>Convolvulaceae</taxon>
        <taxon>Cuscuteae</taxon>
        <taxon>Cuscuta</taxon>
        <taxon>Cuscuta subgen. Cuscuta</taxon>
    </lineage>
</organism>
<dbReference type="Proteomes" id="UP001152523">
    <property type="component" value="Unassembled WGS sequence"/>
</dbReference>
<proteinExistence type="predicted"/>
<comment type="caution">
    <text evidence="2">The sequence shown here is derived from an EMBL/GenBank/DDBJ whole genome shotgun (WGS) entry which is preliminary data.</text>
</comment>
<name>A0AAV0C7M3_9ASTE</name>
<dbReference type="AlphaFoldDB" id="A0AAV0C7M3"/>
<dbReference type="Gene3D" id="1.20.1280.50">
    <property type="match status" value="1"/>
</dbReference>
<dbReference type="Pfam" id="PF07734">
    <property type="entry name" value="FBA_1"/>
    <property type="match status" value="1"/>
</dbReference>
<dbReference type="InterPro" id="IPR050796">
    <property type="entry name" value="SCF_F-box_component"/>
</dbReference>
<dbReference type="SMART" id="SM00256">
    <property type="entry name" value="FBOX"/>
    <property type="match status" value="1"/>
</dbReference>
<dbReference type="PANTHER" id="PTHR31672:SF13">
    <property type="entry name" value="F-BOX PROTEIN CPR30-LIKE"/>
    <property type="match status" value="1"/>
</dbReference>
<dbReference type="CDD" id="cd22157">
    <property type="entry name" value="F-box_AtFBW1-like"/>
    <property type="match status" value="1"/>
</dbReference>
<reference evidence="2" key="1">
    <citation type="submission" date="2022-07" db="EMBL/GenBank/DDBJ databases">
        <authorList>
            <person name="Macas J."/>
            <person name="Novak P."/>
            <person name="Neumann P."/>
        </authorList>
    </citation>
    <scope>NUCLEOTIDE SEQUENCE</scope>
</reference>
<sequence>MATTSHDLPWEIITDILCRLPLKDVLRYRSVSTSWCSLIDGRDFVKLHFNHSPESTSQLGFIFGGSNDLCWAAFSDLTSFIRLTYPIGDDKGITVAGSSNGLLAVMNSKGDAAIWNPFTRSRRYISLPVSDHFGSFPFHSFEILLTGFGHDPITEDYKFLLMIEFNGIMDHSFTREVKVYSLKARKWKRIDHFPSNYTYLRNNGFLFGNALHYWMVKVNPDNWDTILVFDLVTEKCQEMGLPDYNGLETCSCLKLVDLRGSFCAVMVPNYDPSLEISERVDVWEMKQYGVKESWTKLFSVATSIATGPFNYLVPIAYLQNGDQVLLEQDGKKLILFYMKTKRVMKRVGSSFPYICDTIVFVKSLVGLDSVQTTSWNSKQGKNINVLGKKKQSGKKRDDFLSKGFKLVL</sequence>
<dbReference type="SUPFAM" id="SSF81383">
    <property type="entry name" value="F-box domain"/>
    <property type="match status" value="1"/>
</dbReference>
<keyword evidence="3" id="KW-1185">Reference proteome</keyword>
<dbReference type="InterPro" id="IPR006527">
    <property type="entry name" value="F-box-assoc_dom_typ1"/>
</dbReference>